<dbReference type="InterPro" id="IPR008971">
    <property type="entry name" value="HSP40/DnaJ_pept-bd"/>
</dbReference>
<keyword evidence="5" id="KW-1185">Reference proteome</keyword>
<proteinExistence type="predicted"/>
<dbReference type="GO" id="GO:0051082">
    <property type="term" value="F:unfolded protein binding"/>
    <property type="evidence" value="ECO:0007669"/>
    <property type="project" value="InterPro"/>
</dbReference>
<dbReference type="SUPFAM" id="SSF49493">
    <property type="entry name" value="HSP40/DnaJ peptide-binding domain"/>
    <property type="match status" value="2"/>
</dbReference>
<feature type="region of interest" description="Disordered" evidence="2">
    <location>
        <begin position="83"/>
        <end position="206"/>
    </location>
</feature>
<accession>A0A9Q0GTB5</accession>
<feature type="domain" description="J" evidence="3">
    <location>
        <begin position="1"/>
        <end position="83"/>
    </location>
</feature>
<dbReference type="SUPFAM" id="SSF46565">
    <property type="entry name" value="Chaperone J-domain"/>
    <property type="match status" value="1"/>
</dbReference>
<feature type="compositionally biased region" description="Polar residues" evidence="2">
    <location>
        <begin position="192"/>
        <end position="202"/>
    </location>
</feature>
<dbReference type="GO" id="GO:0005829">
    <property type="term" value="C:cytosol"/>
    <property type="evidence" value="ECO:0007669"/>
    <property type="project" value="TreeGrafter"/>
</dbReference>
<evidence type="ECO:0000256" key="2">
    <source>
        <dbReference type="SAM" id="MobiDB-lite"/>
    </source>
</evidence>
<protein>
    <recommendedName>
        <fullName evidence="3">J domain-containing protein</fullName>
    </recommendedName>
</protein>
<dbReference type="FunFam" id="2.60.260.20:FF:000006">
    <property type="entry name" value="DnaJ subfamily B member 13"/>
    <property type="match status" value="1"/>
</dbReference>
<dbReference type="Gene3D" id="2.60.260.20">
    <property type="entry name" value="Urease metallochaperone UreE, N-terminal domain"/>
    <property type="match status" value="2"/>
</dbReference>
<dbReference type="InterPro" id="IPR051339">
    <property type="entry name" value="DnaJ_subfamily_B"/>
</dbReference>
<dbReference type="InterPro" id="IPR002939">
    <property type="entry name" value="DnaJ_C"/>
</dbReference>
<dbReference type="GO" id="GO:0006457">
    <property type="term" value="P:protein folding"/>
    <property type="evidence" value="ECO:0007669"/>
    <property type="project" value="InterPro"/>
</dbReference>
<feature type="compositionally biased region" description="Low complexity" evidence="2">
    <location>
        <begin position="98"/>
        <end position="146"/>
    </location>
</feature>
<dbReference type="Pfam" id="PF01556">
    <property type="entry name" value="DnaJ_C"/>
    <property type="match status" value="1"/>
</dbReference>
<feature type="compositionally biased region" description="Polar residues" evidence="2">
    <location>
        <begin position="147"/>
        <end position="157"/>
    </location>
</feature>
<evidence type="ECO:0000313" key="4">
    <source>
        <dbReference type="EMBL" id="KAJ4953398.1"/>
    </source>
</evidence>
<dbReference type="Pfam" id="PF00226">
    <property type="entry name" value="DnaJ"/>
    <property type="match status" value="1"/>
</dbReference>
<gene>
    <name evidence="4" type="ORF">NE237_030230</name>
</gene>
<organism evidence="4 5">
    <name type="scientific">Protea cynaroides</name>
    <dbReference type="NCBI Taxonomy" id="273540"/>
    <lineage>
        <taxon>Eukaryota</taxon>
        <taxon>Viridiplantae</taxon>
        <taxon>Streptophyta</taxon>
        <taxon>Embryophyta</taxon>
        <taxon>Tracheophyta</taxon>
        <taxon>Spermatophyta</taxon>
        <taxon>Magnoliopsida</taxon>
        <taxon>Proteales</taxon>
        <taxon>Proteaceae</taxon>
        <taxon>Protea</taxon>
    </lineage>
</organism>
<dbReference type="EMBL" id="JAMYWD010000012">
    <property type="protein sequence ID" value="KAJ4953398.1"/>
    <property type="molecule type" value="Genomic_DNA"/>
</dbReference>
<evidence type="ECO:0000259" key="3">
    <source>
        <dbReference type="PROSITE" id="PS50076"/>
    </source>
</evidence>
<dbReference type="InterPro" id="IPR036869">
    <property type="entry name" value="J_dom_sf"/>
</dbReference>
<name>A0A9Q0GTB5_9MAGN</name>
<dbReference type="GO" id="GO:0051087">
    <property type="term" value="F:protein-folding chaperone binding"/>
    <property type="evidence" value="ECO:0007669"/>
    <property type="project" value="TreeGrafter"/>
</dbReference>
<dbReference type="CDD" id="cd06257">
    <property type="entry name" value="DnaJ"/>
    <property type="match status" value="1"/>
</dbReference>
<keyword evidence="1" id="KW-0143">Chaperone</keyword>
<dbReference type="Proteomes" id="UP001141806">
    <property type="component" value="Unassembled WGS sequence"/>
</dbReference>
<dbReference type="PANTHER" id="PTHR24078:SF522">
    <property type="entry name" value="DNAJ CHAPERONE C-TERMINAL DOMAIN-CONTAINING PROTEIN"/>
    <property type="match status" value="1"/>
</dbReference>
<dbReference type="OrthoDB" id="550424at2759"/>
<dbReference type="PROSITE" id="PS50076">
    <property type="entry name" value="DNAJ_2"/>
    <property type="match status" value="1"/>
</dbReference>
<dbReference type="CDD" id="cd10747">
    <property type="entry name" value="DnaJ_C"/>
    <property type="match status" value="1"/>
</dbReference>
<dbReference type="PANTHER" id="PTHR24078">
    <property type="entry name" value="DNAJ HOMOLOG SUBFAMILY C MEMBER"/>
    <property type="match status" value="1"/>
</dbReference>
<dbReference type="Gene3D" id="1.10.287.110">
    <property type="entry name" value="DnaJ domain"/>
    <property type="match status" value="1"/>
</dbReference>
<sequence>MGEHRTRSSPDRNKGATIKDVCKAYKSLIMRWHPDKNSASSKTEDEAKIKSLNEAYFEDSRDNNGGGGDHLFNRHRSVDDQFCTPSFLSRNTSRRSKTPTPNSSSFSRSMSRTSTSTTTTTPSEPSVSRSTSTNGRSTSTSQRSTSACNFPATSPNESPLSRSTSRRSTSTAPSPNDPPLSRSTSRRNSTTPIMFSSSNTKTKPPPIEKQLACTLEELLNGCTKKIKVTRDVITKTGMIVQEEEILRIKVKPGWKKGTKITFEGMGDEKPGFLAADIIFLIAEKRHPIFKREDNDLILSVELPLVKALTGFTLSIPLLGGEKMGISLNEIVYPGYEKIIPGQGMPNPRENGKRGDLRVKFLINFPKELSDEQRSDIVNVLQDCC</sequence>
<dbReference type="InterPro" id="IPR001623">
    <property type="entry name" value="DnaJ_domain"/>
</dbReference>
<evidence type="ECO:0000256" key="1">
    <source>
        <dbReference type="ARBA" id="ARBA00023186"/>
    </source>
</evidence>
<comment type="caution">
    <text evidence="4">The sequence shown here is derived from an EMBL/GenBank/DDBJ whole genome shotgun (WGS) entry which is preliminary data.</text>
</comment>
<feature type="compositionally biased region" description="Low complexity" evidence="2">
    <location>
        <begin position="181"/>
        <end position="191"/>
    </location>
</feature>
<reference evidence="4" key="1">
    <citation type="journal article" date="2023" name="Plant J.">
        <title>The genome of the king protea, Protea cynaroides.</title>
        <authorList>
            <person name="Chang J."/>
            <person name="Duong T.A."/>
            <person name="Schoeman C."/>
            <person name="Ma X."/>
            <person name="Roodt D."/>
            <person name="Barker N."/>
            <person name="Li Z."/>
            <person name="Van de Peer Y."/>
            <person name="Mizrachi E."/>
        </authorList>
    </citation>
    <scope>NUCLEOTIDE SEQUENCE</scope>
    <source>
        <tissue evidence="4">Young leaves</tissue>
    </source>
</reference>
<feature type="compositionally biased region" description="Low complexity" evidence="2">
    <location>
        <begin position="158"/>
        <end position="174"/>
    </location>
</feature>
<evidence type="ECO:0000313" key="5">
    <source>
        <dbReference type="Proteomes" id="UP001141806"/>
    </source>
</evidence>
<dbReference type="AlphaFoldDB" id="A0A9Q0GTB5"/>
<dbReference type="FunFam" id="2.60.260.20:FF:000015">
    <property type="entry name" value="Heat shock protein 40"/>
    <property type="match status" value="1"/>
</dbReference>